<feature type="domain" description="Aminotransferase class I/classII large" evidence="6">
    <location>
        <begin position="53"/>
        <end position="370"/>
    </location>
</feature>
<dbReference type="InterPro" id="IPR015424">
    <property type="entry name" value="PyrdxlP-dep_Trfase"/>
</dbReference>
<evidence type="ECO:0000256" key="2">
    <source>
        <dbReference type="ARBA" id="ARBA00012224"/>
    </source>
</evidence>
<dbReference type="InterPro" id="IPR015422">
    <property type="entry name" value="PyrdxlP-dep_Trfase_small"/>
</dbReference>
<dbReference type="Pfam" id="PF00155">
    <property type="entry name" value="Aminotran_1_2"/>
    <property type="match status" value="1"/>
</dbReference>
<dbReference type="SUPFAM" id="SSF53383">
    <property type="entry name" value="PLP-dependent transferases"/>
    <property type="match status" value="1"/>
</dbReference>
<evidence type="ECO:0000313" key="7">
    <source>
        <dbReference type="EMBL" id="MDT9600322.1"/>
    </source>
</evidence>
<dbReference type="PANTHER" id="PTHR43525:SF2">
    <property type="entry name" value="CYSTATHIONINE BETA-LYASE-RELATED"/>
    <property type="match status" value="1"/>
</dbReference>
<evidence type="ECO:0000256" key="4">
    <source>
        <dbReference type="ARBA" id="ARBA00023239"/>
    </source>
</evidence>
<dbReference type="Gene3D" id="3.90.1150.10">
    <property type="entry name" value="Aspartate Aminotransferase, domain 1"/>
    <property type="match status" value="1"/>
</dbReference>
<comment type="caution">
    <text evidence="7">The sequence shown here is derived from an EMBL/GenBank/DDBJ whole genome shotgun (WGS) entry which is preliminary data.</text>
</comment>
<comment type="cofactor">
    <cofactor evidence="1">
        <name>pyridoxal 5'-phosphate</name>
        <dbReference type="ChEBI" id="CHEBI:597326"/>
    </cofactor>
</comment>
<evidence type="ECO:0000256" key="3">
    <source>
        <dbReference type="ARBA" id="ARBA00022898"/>
    </source>
</evidence>
<dbReference type="Proteomes" id="UP001259572">
    <property type="component" value="Unassembled WGS sequence"/>
</dbReference>
<dbReference type="GO" id="GO:0008483">
    <property type="term" value="F:transaminase activity"/>
    <property type="evidence" value="ECO:0007669"/>
    <property type="project" value="UniProtKB-KW"/>
</dbReference>
<gene>
    <name evidence="7" type="ORF">RQX22_15285</name>
</gene>
<evidence type="ECO:0000259" key="6">
    <source>
        <dbReference type="Pfam" id="PF00155"/>
    </source>
</evidence>
<sequence length="378" mass="41248">MIRTPPIGEMRQRIGRKWSDYPDDVIPAWVADMDFDVAPGISATIGEAIMLGDFGYGPVAARTGVPEAFAAWAARRWNWRFDPEDVKLMPEIISGVDNVLDAFTRSGDAILLHTPLYPSLTKAVRLAGRRPIEVEMADGEIDVAKMAEAAAREGVRMILLCHPHNPWGRRFRPDHLEAIAALAERRDLVILSDEVHADLSYEGHPHIPMAMIAPERTVTLNAPSKAFNMAGLRLAVCVIPPALRAPLAALSPNRWTAFSALGIRAALAAWSVEGEEWLNACMAQLAANRSRLVELLAEHCPEIRYHEPDAGYLAWLDCRALGFEDPAEFFLKEARVALSSGPSFGASGAGFARLNFATSPEILATIIEKIGKAVTASS</sequence>
<dbReference type="RefSeq" id="WP_315727420.1">
    <property type="nucleotide sequence ID" value="NZ_JAVUPU010000008.1"/>
</dbReference>
<keyword evidence="7" id="KW-0808">Transferase</keyword>
<dbReference type="EC" id="4.4.1.13" evidence="2"/>
<evidence type="ECO:0000256" key="5">
    <source>
        <dbReference type="ARBA" id="ARBA00037974"/>
    </source>
</evidence>
<protein>
    <recommendedName>
        <fullName evidence="2">cysteine-S-conjugate beta-lyase</fullName>
        <ecNumber evidence="2">4.4.1.13</ecNumber>
    </recommendedName>
</protein>
<dbReference type="CDD" id="cd00609">
    <property type="entry name" value="AAT_like"/>
    <property type="match status" value="1"/>
</dbReference>
<comment type="similarity">
    <text evidence="5">Belongs to the class-II pyridoxal-phosphate-dependent aminotransferase family. MalY/PatB cystathionine beta-lyase subfamily.</text>
</comment>
<dbReference type="PANTHER" id="PTHR43525">
    <property type="entry name" value="PROTEIN MALY"/>
    <property type="match status" value="1"/>
</dbReference>
<accession>A0ABU3QA90</accession>
<evidence type="ECO:0000256" key="1">
    <source>
        <dbReference type="ARBA" id="ARBA00001933"/>
    </source>
</evidence>
<dbReference type="EMBL" id="JAVUPU010000008">
    <property type="protein sequence ID" value="MDT9600322.1"/>
    <property type="molecule type" value="Genomic_DNA"/>
</dbReference>
<dbReference type="Gene3D" id="3.40.640.10">
    <property type="entry name" value="Type I PLP-dependent aspartate aminotransferase-like (Major domain)"/>
    <property type="match status" value="1"/>
</dbReference>
<reference evidence="7 8" key="1">
    <citation type="submission" date="2023-05" db="EMBL/GenBank/DDBJ databases">
        <authorList>
            <person name="Guo Y."/>
        </authorList>
    </citation>
    <scope>NUCLEOTIDE SEQUENCE [LARGE SCALE GENOMIC DNA]</scope>
    <source>
        <strain evidence="7 8">GR2756</strain>
    </source>
</reference>
<keyword evidence="4" id="KW-0456">Lyase</keyword>
<keyword evidence="7" id="KW-0032">Aminotransferase</keyword>
<proteinExistence type="inferred from homology"/>
<dbReference type="InterPro" id="IPR015421">
    <property type="entry name" value="PyrdxlP-dep_Trfase_major"/>
</dbReference>
<name>A0ABU3QA90_9SPHN</name>
<evidence type="ECO:0000313" key="8">
    <source>
        <dbReference type="Proteomes" id="UP001259572"/>
    </source>
</evidence>
<dbReference type="InterPro" id="IPR004839">
    <property type="entry name" value="Aminotransferase_I/II_large"/>
</dbReference>
<keyword evidence="3" id="KW-0663">Pyridoxal phosphate</keyword>
<dbReference type="InterPro" id="IPR051798">
    <property type="entry name" value="Class-II_PLP-Dep_Aminotrans"/>
</dbReference>
<keyword evidence="8" id="KW-1185">Reference proteome</keyword>
<organism evidence="7 8">
    <name type="scientific">Sphingosinicella rhizophila</name>
    <dbReference type="NCBI Taxonomy" id="3050082"/>
    <lineage>
        <taxon>Bacteria</taxon>
        <taxon>Pseudomonadati</taxon>
        <taxon>Pseudomonadota</taxon>
        <taxon>Alphaproteobacteria</taxon>
        <taxon>Sphingomonadales</taxon>
        <taxon>Sphingosinicellaceae</taxon>
        <taxon>Sphingosinicella</taxon>
    </lineage>
</organism>